<keyword evidence="3" id="KW-0378">Hydrolase</keyword>
<dbReference type="Gene3D" id="3.40.1210.10">
    <property type="entry name" value="Survival protein SurE-like phosphatase/nucleotidase"/>
    <property type="match status" value="1"/>
</dbReference>
<keyword evidence="8" id="KW-1185">Reference proteome</keyword>
<organism evidence="6">
    <name type="scientific">Chloropicon roscoffensis</name>
    <dbReference type="NCBI Taxonomy" id="1461544"/>
    <lineage>
        <taxon>Eukaryota</taxon>
        <taxon>Viridiplantae</taxon>
        <taxon>Chlorophyta</taxon>
        <taxon>Chloropicophyceae</taxon>
        <taxon>Chloropicales</taxon>
        <taxon>Chloropicaceae</taxon>
        <taxon>Chloropicon</taxon>
    </lineage>
</organism>
<feature type="region of interest" description="Disordered" evidence="4">
    <location>
        <begin position="1"/>
        <end position="30"/>
    </location>
</feature>
<dbReference type="EMBL" id="CP151503">
    <property type="protein sequence ID" value="WZN61131.1"/>
    <property type="molecule type" value="Genomic_DNA"/>
</dbReference>
<evidence type="ECO:0000313" key="6">
    <source>
        <dbReference type="EMBL" id="CAE0196359.1"/>
    </source>
</evidence>
<dbReference type="NCBIfam" id="TIGR00087">
    <property type="entry name" value="surE"/>
    <property type="match status" value="1"/>
</dbReference>
<dbReference type="Pfam" id="PF01975">
    <property type="entry name" value="SurE"/>
    <property type="match status" value="1"/>
</dbReference>
<reference evidence="7 8" key="2">
    <citation type="submission" date="2024-03" db="EMBL/GenBank/DDBJ databases">
        <title>Complete genome sequence of the green alga Chloropicon roscoffensis RCC1871.</title>
        <authorList>
            <person name="Lemieux C."/>
            <person name="Pombert J.-F."/>
            <person name="Otis C."/>
            <person name="Turmel M."/>
        </authorList>
    </citation>
    <scope>NUCLEOTIDE SEQUENCE [LARGE SCALE GENOMIC DNA]</scope>
    <source>
        <strain evidence="7 8">RCC1871</strain>
    </source>
</reference>
<evidence type="ECO:0000256" key="2">
    <source>
        <dbReference type="ARBA" id="ARBA00022723"/>
    </source>
</evidence>
<name>A0A7S3FUX3_9CHLO</name>
<sequence>MSLARTVRAAKKTTGPTARSVRMRSTSGSYADRDVRGALSSARADLPRPRRVLLTNDDGPDSPFFHKFAEGLRNQLNWPTFVCIPSSNWSYVSKSLKPPEGPFEVDFTHSKTDAEQEARCPISPASCVNLGLYELAKDCDLVVSGPNIGHNLGRSSILSSGTVGAALEGCVHGRRAIAMSFPFKGWGSWTDEDVSCAVEVALDVTGSLWRSWSEEDAPGDAFYNVNVPLWAAAPLKREGRLADLRWVRTTVDAETGYTSLFRRGGEEGGVEKSIFEWHPTGQRVFDSETALEGGDVAAVRDGHVSITKLAPTFQGLKMM</sequence>
<keyword evidence="2" id="KW-0479">Metal-binding</keyword>
<dbReference type="GO" id="GO:0046872">
    <property type="term" value="F:metal ion binding"/>
    <property type="evidence" value="ECO:0007669"/>
    <property type="project" value="UniProtKB-KW"/>
</dbReference>
<dbReference type="InterPro" id="IPR030048">
    <property type="entry name" value="SurE"/>
</dbReference>
<evidence type="ECO:0000313" key="7">
    <source>
        <dbReference type="EMBL" id="WZN61131.1"/>
    </source>
</evidence>
<evidence type="ECO:0000256" key="1">
    <source>
        <dbReference type="ARBA" id="ARBA00011062"/>
    </source>
</evidence>
<dbReference type="PANTHER" id="PTHR30457:SF23">
    <property type="entry name" value="PHOSPHATASE, PUTATIVE (AFU_ORTHOLOGUE AFUA_1G03660)-RELATED"/>
    <property type="match status" value="1"/>
</dbReference>
<gene>
    <name evidence="6" type="ORF">CROS1456_LOCUS9456</name>
    <name evidence="7" type="ORF">HKI87_03g26650</name>
</gene>
<feature type="domain" description="Survival protein SurE-like phosphatase/nucleotidase" evidence="5">
    <location>
        <begin position="52"/>
        <end position="236"/>
    </location>
</feature>
<evidence type="ECO:0000256" key="3">
    <source>
        <dbReference type="ARBA" id="ARBA00022801"/>
    </source>
</evidence>
<dbReference type="Proteomes" id="UP001472866">
    <property type="component" value="Chromosome 03"/>
</dbReference>
<proteinExistence type="inferred from homology"/>
<dbReference type="GO" id="GO:0008252">
    <property type="term" value="F:nucleotidase activity"/>
    <property type="evidence" value="ECO:0007669"/>
    <property type="project" value="InterPro"/>
</dbReference>
<evidence type="ECO:0000259" key="5">
    <source>
        <dbReference type="Pfam" id="PF01975"/>
    </source>
</evidence>
<dbReference type="PANTHER" id="PTHR30457">
    <property type="entry name" value="5'-NUCLEOTIDASE SURE"/>
    <property type="match status" value="1"/>
</dbReference>
<protein>
    <submittedName>
        <fullName evidence="7">Survival 5'/3'-nucleotidase SurE</fullName>
    </submittedName>
</protein>
<evidence type="ECO:0000256" key="4">
    <source>
        <dbReference type="SAM" id="MobiDB-lite"/>
    </source>
</evidence>
<reference evidence="6" key="1">
    <citation type="submission" date="2021-01" db="EMBL/GenBank/DDBJ databases">
        <authorList>
            <person name="Corre E."/>
            <person name="Pelletier E."/>
            <person name="Niang G."/>
            <person name="Scheremetjew M."/>
            <person name="Finn R."/>
            <person name="Kale V."/>
            <person name="Holt S."/>
            <person name="Cochrane G."/>
            <person name="Meng A."/>
            <person name="Brown T."/>
            <person name="Cohen L."/>
        </authorList>
    </citation>
    <scope>NUCLEOTIDE SEQUENCE</scope>
    <source>
        <strain evidence="6">RCC1871</strain>
    </source>
</reference>
<dbReference type="EMBL" id="HBHZ01012216">
    <property type="protein sequence ID" value="CAE0196359.1"/>
    <property type="molecule type" value="Transcribed_RNA"/>
</dbReference>
<accession>A0A7S3FUX3</accession>
<dbReference type="InterPro" id="IPR002828">
    <property type="entry name" value="SurE-like_Pase/nucleotidase"/>
</dbReference>
<evidence type="ECO:0000313" key="8">
    <source>
        <dbReference type="Proteomes" id="UP001472866"/>
    </source>
</evidence>
<dbReference type="InterPro" id="IPR036523">
    <property type="entry name" value="SurE-like_sf"/>
</dbReference>
<dbReference type="SUPFAM" id="SSF64167">
    <property type="entry name" value="SurE-like"/>
    <property type="match status" value="1"/>
</dbReference>
<comment type="similarity">
    <text evidence="1">Belongs to the SurE nucleotidase family.</text>
</comment>
<dbReference type="AlphaFoldDB" id="A0A7S3FUX3"/>